<reference evidence="3" key="1">
    <citation type="submission" date="2016-06" db="EMBL/GenBank/DDBJ databases">
        <title>Parallel loss of symbiosis genes in relatives of nitrogen-fixing non-legume Parasponia.</title>
        <authorList>
            <person name="Van Velzen R."/>
            <person name="Holmer R."/>
            <person name="Bu F."/>
            <person name="Rutten L."/>
            <person name="Van Zeijl A."/>
            <person name="Liu W."/>
            <person name="Santuari L."/>
            <person name="Cao Q."/>
            <person name="Sharma T."/>
            <person name="Shen D."/>
            <person name="Roswanjaya Y."/>
            <person name="Wardhani T."/>
            <person name="Kalhor M.S."/>
            <person name="Jansen J."/>
            <person name="Van den Hoogen J."/>
            <person name="Gungor B."/>
            <person name="Hartog M."/>
            <person name="Hontelez J."/>
            <person name="Verver J."/>
            <person name="Yang W.-C."/>
            <person name="Schijlen E."/>
            <person name="Repin R."/>
            <person name="Schilthuizen M."/>
            <person name="Schranz E."/>
            <person name="Heidstra R."/>
            <person name="Miyata K."/>
            <person name="Fedorova E."/>
            <person name="Kohlen W."/>
            <person name="Bisseling T."/>
            <person name="Smit S."/>
            <person name="Geurts R."/>
        </authorList>
    </citation>
    <scope>NUCLEOTIDE SEQUENCE [LARGE SCALE GENOMIC DNA]</scope>
    <source>
        <strain evidence="3">cv. WU1-14</strain>
    </source>
</reference>
<proteinExistence type="predicted"/>
<name>A0A2P5B9V3_PARAD</name>
<keyword evidence="3" id="KW-1185">Reference proteome</keyword>
<feature type="region of interest" description="Disordered" evidence="1">
    <location>
        <begin position="22"/>
        <end position="50"/>
    </location>
</feature>
<comment type="caution">
    <text evidence="2">The sequence shown here is derived from an EMBL/GenBank/DDBJ whole genome shotgun (WGS) entry which is preliminary data.</text>
</comment>
<dbReference type="EMBL" id="JXTB01000327">
    <property type="protein sequence ID" value="PON45575.1"/>
    <property type="molecule type" value="Genomic_DNA"/>
</dbReference>
<evidence type="ECO:0000256" key="1">
    <source>
        <dbReference type="SAM" id="MobiDB-lite"/>
    </source>
</evidence>
<evidence type="ECO:0000313" key="2">
    <source>
        <dbReference type="EMBL" id="PON45575.1"/>
    </source>
</evidence>
<accession>A0A2P5B9V3</accession>
<organism evidence="2 3">
    <name type="scientific">Parasponia andersonii</name>
    <name type="common">Sponia andersonii</name>
    <dbReference type="NCBI Taxonomy" id="3476"/>
    <lineage>
        <taxon>Eukaryota</taxon>
        <taxon>Viridiplantae</taxon>
        <taxon>Streptophyta</taxon>
        <taxon>Embryophyta</taxon>
        <taxon>Tracheophyta</taxon>
        <taxon>Spermatophyta</taxon>
        <taxon>Magnoliopsida</taxon>
        <taxon>eudicotyledons</taxon>
        <taxon>Gunneridae</taxon>
        <taxon>Pentapetalae</taxon>
        <taxon>rosids</taxon>
        <taxon>fabids</taxon>
        <taxon>Rosales</taxon>
        <taxon>Cannabaceae</taxon>
        <taxon>Parasponia</taxon>
    </lineage>
</organism>
<feature type="non-terminal residue" evidence="2">
    <location>
        <position position="1"/>
    </location>
</feature>
<gene>
    <name evidence="2" type="ORF">PanWU01x14_257960</name>
</gene>
<protein>
    <submittedName>
        <fullName evidence="2">Uncharacterized protein</fullName>
    </submittedName>
</protein>
<evidence type="ECO:0000313" key="3">
    <source>
        <dbReference type="Proteomes" id="UP000237105"/>
    </source>
</evidence>
<sequence length="50" mass="5447">VTIYDLRIEVAKWADRIGPVRPSRILGGDRASPSKNADRPGPSPLACRAF</sequence>
<dbReference type="Proteomes" id="UP000237105">
    <property type="component" value="Unassembled WGS sequence"/>
</dbReference>
<dbReference type="AlphaFoldDB" id="A0A2P5B9V3"/>